<dbReference type="RefSeq" id="XP_003036133.1">
    <property type="nucleotide sequence ID" value="XM_003036087.1"/>
</dbReference>
<evidence type="ECO:0000256" key="2">
    <source>
        <dbReference type="ARBA" id="ARBA00006065"/>
    </source>
</evidence>
<gene>
    <name evidence="12" type="ORF">SCHCODRAFT_52228</name>
</gene>
<protein>
    <recommendedName>
        <fullName evidence="10">Mannosyltransferase</fullName>
        <ecNumber evidence="10">2.4.1.-</ecNumber>
    </recommendedName>
</protein>
<dbReference type="Proteomes" id="UP000007431">
    <property type="component" value="Unassembled WGS sequence"/>
</dbReference>
<keyword evidence="6 10" id="KW-0256">Endoplasmic reticulum</keyword>
<dbReference type="OrthoDB" id="416834at2759"/>
<evidence type="ECO:0000256" key="8">
    <source>
        <dbReference type="ARBA" id="ARBA00023136"/>
    </source>
</evidence>
<evidence type="ECO:0000256" key="7">
    <source>
        <dbReference type="ARBA" id="ARBA00022989"/>
    </source>
</evidence>
<keyword evidence="4 12" id="KW-0808">Transferase</keyword>
<dbReference type="InterPro" id="IPR005599">
    <property type="entry name" value="GPI_mannosylTrfase"/>
</dbReference>
<dbReference type="VEuPathDB" id="FungiDB:SCHCODRAFT_052228"/>
<comment type="similarity">
    <text evidence="2">Belongs to the glycosyltransferase 22 family. PIGB subfamily.</text>
</comment>
<comment type="caution">
    <text evidence="10">Lacks conserved residue(s) required for the propagation of feature annotation.</text>
</comment>
<evidence type="ECO:0000256" key="4">
    <source>
        <dbReference type="ARBA" id="ARBA00022679"/>
    </source>
</evidence>
<feature type="transmembrane region" description="Helical" evidence="10">
    <location>
        <begin position="358"/>
        <end position="375"/>
    </location>
</feature>
<feature type="chain" id="PRO_5003120240" description="Mannosyltransferase" evidence="11">
    <location>
        <begin position="22"/>
        <end position="554"/>
    </location>
</feature>
<evidence type="ECO:0000256" key="6">
    <source>
        <dbReference type="ARBA" id="ARBA00022824"/>
    </source>
</evidence>
<dbReference type="eggNOG" id="KOG1771">
    <property type="taxonomic scope" value="Eukaryota"/>
</dbReference>
<evidence type="ECO:0000256" key="1">
    <source>
        <dbReference type="ARBA" id="ARBA00004477"/>
    </source>
</evidence>
<dbReference type="GeneID" id="9597142"/>
<keyword evidence="8 10" id="KW-0472">Membrane</keyword>
<evidence type="ECO:0000313" key="12">
    <source>
        <dbReference type="EMBL" id="EFJ01231.1"/>
    </source>
</evidence>
<reference evidence="12 13" key="1">
    <citation type="journal article" date="2010" name="Nat. Biotechnol.">
        <title>Genome sequence of the model mushroom Schizophyllum commune.</title>
        <authorList>
            <person name="Ohm R.A."/>
            <person name="de Jong J.F."/>
            <person name="Lugones L.G."/>
            <person name="Aerts A."/>
            <person name="Kothe E."/>
            <person name="Stajich J.E."/>
            <person name="de Vries R.P."/>
            <person name="Record E."/>
            <person name="Levasseur A."/>
            <person name="Baker S.E."/>
            <person name="Bartholomew K.A."/>
            <person name="Coutinho P.M."/>
            <person name="Erdmann S."/>
            <person name="Fowler T.J."/>
            <person name="Gathman A.C."/>
            <person name="Lombard V."/>
            <person name="Henrissat B."/>
            <person name="Knabe N."/>
            <person name="Kuees U."/>
            <person name="Lilly W.W."/>
            <person name="Lindquist E."/>
            <person name="Lucas S."/>
            <person name="Magnuson J.K."/>
            <person name="Piumi F."/>
            <person name="Raudaskoski M."/>
            <person name="Salamov A."/>
            <person name="Schmutz J."/>
            <person name="Schwarze F.W.M.R."/>
            <person name="vanKuyk P.A."/>
            <person name="Horton J.S."/>
            <person name="Grigoriev I.V."/>
            <person name="Woesten H.A.B."/>
        </authorList>
    </citation>
    <scope>NUCLEOTIDE SEQUENCE [LARGE SCALE GENOMIC DNA]</scope>
    <source>
        <strain evidence="13">H4-8 / FGSC 9210</strain>
    </source>
</reference>
<feature type="transmembrane region" description="Helical" evidence="10">
    <location>
        <begin position="204"/>
        <end position="224"/>
    </location>
</feature>
<dbReference type="AlphaFoldDB" id="D8PT04"/>
<dbReference type="EC" id="2.4.1.-" evidence="10"/>
<evidence type="ECO:0000256" key="10">
    <source>
        <dbReference type="RuleBase" id="RU363075"/>
    </source>
</evidence>
<evidence type="ECO:0000313" key="13">
    <source>
        <dbReference type="Proteomes" id="UP000007431"/>
    </source>
</evidence>
<keyword evidence="11" id="KW-0732">Signal</keyword>
<dbReference type="PANTHER" id="PTHR22760:SF4">
    <property type="entry name" value="GPI MANNOSYLTRANSFERASE 3"/>
    <property type="match status" value="1"/>
</dbReference>
<dbReference type="STRING" id="578458.D8PT04"/>
<feature type="signal peptide" evidence="11">
    <location>
        <begin position="1"/>
        <end position="21"/>
    </location>
</feature>
<evidence type="ECO:0000256" key="11">
    <source>
        <dbReference type="SAM" id="SignalP"/>
    </source>
</evidence>
<dbReference type="GO" id="GO:0000026">
    <property type="term" value="F:alpha-1,2-mannosyltransferase activity"/>
    <property type="evidence" value="ECO:0007669"/>
    <property type="project" value="TreeGrafter"/>
</dbReference>
<dbReference type="HOGENOM" id="CLU_012353_0_1_1"/>
<dbReference type="PANTHER" id="PTHR22760">
    <property type="entry name" value="GLYCOSYLTRANSFERASE"/>
    <property type="match status" value="1"/>
</dbReference>
<dbReference type="GO" id="GO:0005789">
    <property type="term" value="C:endoplasmic reticulum membrane"/>
    <property type="evidence" value="ECO:0007669"/>
    <property type="project" value="UniProtKB-SubCell"/>
</dbReference>
<dbReference type="FunCoup" id="D8PT04">
    <property type="interactions" value="520"/>
</dbReference>
<comment type="function">
    <text evidence="9">Mannosyltransferase involved in glycosylphosphatidylinositol-anchor biosynthesis. Transfers the third mannose to Man2-GlcN-acyl-PI during GPI precursor assembly.</text>
</comment>
<keyword evidence="3 10" id="KW-0328">Glycosyltransferase</keyword>
<sequence>MLFLLAVTVRILVALLTRTSFQPDEYFQALEPAHDLVFGYGHLTWEWLTPNPIRSILYPLLNVPVFWILKAAGLDSVNCLLIAGPRLVHGTLAALTDLFSYKLARRELGPSYANVALFLSLTSPFNALALSRSLSNSLETSLSTVAYVYYPWSETNRLLKYVFISRLRVVLALAALACLVRPTNAVIWIYLFGQLFANQPNIRLHLTVNAIVTGIVALSIQILADSIYYGRLVITPLNFLRANASSVSLFYGQNNATFYIFQALPVLCSTALPFALHGIYKSLRNTDSTNSALTQMTRATAWTMAVYSLAGHKEWRFIHPLLPLLHTLAAKSIVDLSTSSSPPSKSSKARSRFPVKRAYLALLALGIPASLYVVLIHNSAPISAVAYLHNLPASANATSVVGVLMPCHSLPGQAYLHRSDFADLRVMWSLGCEPPLGLNPEAAESYMDQTTVFFDNPRQYLVDRFPTGVNASFPPSPKPFTPPTSAGDLSQDWRHEWPRYLVLYGALLHHEDVRVLLHQKGYREIWSSGEHWWQGSIGPDEERMGGIRVWRWES</sequence>
<dbReference type="EMBL" id="GL377303">
    <property type="protein sequence ID" value="EFJ01231.1"/>
    <property type="molecule type" value="Genomic_DNA"/>
</dbReference>
<dbReference type="KEGG" id="scm:SCHCO_052228"/>
<organism evidence="13">
    <name type="scientific">Schizophyllum commune (strain H4-8 / FGSC 9210)</name>
    <name type="common">Split gill fungus</name>
    <dbReference type="NCBI Taxonomy" id="578458"/>
    <lineage>
        <taxon>Eukaryota</taxon>
        <taxon>Fungi</taxon>
        <taxon>Dikarya</taxon>
        <taxon>Basidiomycota</taxon>
        <taxon>Agaricomycotina</taxon>
        <taxon>Agaricomycetes</taxon>
        <taxon>Agaricomycetidae</taxon>
        <taxon>Agaricales</taxon>
        <taxon>Schizophyllaceae</taxon>
        <taxon>Schizophyllum</taxon>
    </lineage>
</organism>
<dbReference type="OMA" id="HHMVFNN"/>
<name>D8PT04_SCHCM</name>
<evidence type="ECO:0000256" key="5">
    <source>
        <dbReference type="ARBA" id="ARBA00022692"/>
    </source>
</evidence>
<keyword evidence="13" id="KW-1185">Reference proteome</keyword>
<feature type="transmembrane region" description="Helical" evidence="10">
    <location>
        <begin position="256"/>
        <end position="276"/>
    </location>
</feature>
<keyword evidence="7 10" id="KW-1133">Transmembrane helix</keyword>
<evidence type="ECO:0000256" key="9">
    <source>
        <dbReference type="ARBA" id="ARBA00024708"/>
    </source>
</evidence>
<comment type="subcellular location">
    <subcellularLocation>
        <location evidence="1 10">Endoplasmic reticulum membrane</location>
        <topology evidence="1 10">Multi-pass membrane protein</topology>
    </subcellularLocation>
</comment>
<feature type="transmembrane region" description="Helical" evidence="10">
    <location>
        <begin position="169"/>
        <end position="192"/>
    </location>
</feature>
<dbReference type="GO" id="GO:0006506">
    <property type="term" value="P:GPI anchor biosynthetic process"/>
    <property type="evidence" value="ECO:0007669"/>
    <property type="project" value="TreeGrafter"/>
</dbReference>
<dbReference type="InParanoid" id="D8PT04"/>
<evidence type="ECO:0000256" key="3">
    <source>
        <dbReference type="ARBA" id="ARBA00022676"/>
    </source>
</evidence>
<accession>D8PT04</accession>
<proteinExistence type="inferred from homology"/>
<dbReference type="Pfam" id="PF03901">
    <property type="entry name" value="Glyco_transf_22"/>
    <property type="match status" value="1"/>
</dbReference>
<keyword evidence="5 10" id="KW-0812">Transmembrane</keyword>